<feature type="domain" description="O-GlcNAc transferase C-terminal" evidence="6">
    <location>
        <begin position="2"/>
        <end position="94"/>
    </location>
</feature>
<protein>
    <recommendedName>
        <fullName evidence="6">O-GlcNAc transferase C-terminal domain-containing protein</fullName>
    </recommendedName>
</protein>
<dbReference type="AlphaFoldDB" id="A0A383DE14"/>
<dbReference type="EMBL" id="UINC01216440">
    <property type="protein sequence ID" value="SVE42574.1"/>
    <property type="molecule type" value="Genomic_DNA"/>
</dbReference>
<evidence type="ECO:0000256" key="5">
    <source>
        <dbReference type="ARBA" id="ARBA00022803"/>
    </source>
</evidence>
<organism evidence="7">
    <name type="scientific">marine metagenome</name>
    <dbReference type="NCBI Taxonomy" id="408172"/>
    <lineage>
        <taxon>unclassified sequences</taxon>
        <taxon>metagenomes</taxon>
        <taxon>ecological metagenomes</taxon>
    </lineage>
</organism>
<evidence type="ECO:0000256" key="1">
    <source>
        <dbReference type="ARBA" id="ARBA00004922"/>
    </source>
</evidence>
<proteinExistence type="predicted"/>
<dbReference type="InterPro" id="IPR029489">
    <property type="entry name" value="OGT/SEC/SPY_C"/>
</dbReference>
<sequence>IGLDTFPYHGTTTTMEALWMGVPVVTLAGAWHASRVGVSILARVKAEELIAATPSDYLKIATTLANKPDVMTEFRRHLRSMVVRGGLTDGASFTTEIEGAYQDAWEKFLQ</sequence>
<dbReference type="GO" id="GO:0016757">
    <property type="term" value="F:glycosyltransferase activity"/>
    <property type="evidence" value="ECO:0007669"/>
    <property type="project" value="UniProtKB-KW"/>
</dbReference>
<accession>A0A383DE14</accession>
<gene>
    <name evidence="7" type="ORF">METZ01_LOCUS495428</name>
</gene>
<dbReference type="Pfam" id="PF13844">
    <property type="entry name" value="Glyco_transf_41"/>
    <property type="match status" value="1"/>
</dbReference>
<keyword evidence="2" id="KW-0328">Glycosyltransferase</keyword>
<evidence type="ECO:0000313" key="7">
    <source>
        <dbReference type="EMBL" id="SVE42574.1"/>
    </source>
</evidence>
<reference evidence="7" key="1">
    <citation type="submission" date="2018-05" db="EMBL/GenBank/DDBJ databases">
        <authorList>
            <person name="Lanie J.A."/>
            <person name="Ng W.-L."/>
            <person name="Kazmierczak K.M."/>
            <person name="Andrzejewski T.M."/>
            <person name="Davidsen T.M."/>
            <person name="Wayne K.J."/>
            <person name="Tettelin H."/>
            <person name="Glass J.I."/>
            <person name="Rusch D."/>
            <person name="Podicherti R."/>
            <person name="Tsui H.-C.T."/>
            <person name="Winkler M.E."/>
        </authorList>
    </citation>
    <scope>NUCLEOTIDE SEQUENCE</scope>
</reference>
<keyword evidence="5" id="KW-0802">TPR repeat</keyword>
<dbReference type="Gene3D" id="3.40.50.2000">
    <property type="entry name" value="Glycogen Phosphorylase B"/>
    <property type="match status" value="1"/>
</dbReference>
<dbReference type="PANTHER" id="PTHR44835:SF1">
    <property type="entry name" value="PROTEIN O-GLCNAC TRANSFERASE"/>
    <property type="match status" value="1"/>
</dbReference>
<evidence type="ECO:0000259" key="6">
    <source>
        <dbReference type="Pfam" id="PF13844"/>
    </source>
</evidence>
<dbReference type="PANTHER" id="PTHR44835">
    <property type="entry name" value="UDP-N-ACETYLGLUCOSAMINE--PEPTIDE N-ACETYLGLUCOSAMINYLTRANSFERASE SPINDLY-RELATED"/>
    <property type="match status" value="1"/>
</dbReference>
<evidence type="ECO:0000256" key="4">
    <source>
        <dbReference type="ARBA" id="ARBA00022737"/>
    </source>
</evidence>
<name>A0A383DE14_9ZZZZ</name>
<dbReference type="InterPro" id="IPR051939">
    <property type="entry name" value="Glycosyltr_41/O-GlcNAc_trsf"/>
</dbReference>
<evidence type="ECO:0000256" key="3">
    <source>
        <dbReference type="ARBA" id="ARBA00022679"/>
    </source>
</evidence>
<keyword evidence="3" id="KW-0808">Transferase</keyword>
<feature type="non-terminal residue" evidence="7">
    <location>
        <position position="1"/>
    </location>
</feature>
<comment type="pathway">
    <text evidence="1">Protein modification; protein glycosylation.</text>
</comment>
<keyword evidence="4" id="KW-0677">Repeat</keyword>
<evidence type="ECO:0000256" key="2">
    <source>
        <dbReference type="ARBA" id="ARBA00022676"/>
    </source>
</evidence>